<keyword evidence="3" id="KW-1185">Reference proteome</keyword>
<evidence type="ECO:0000313" key="2">
    <source>
        <dbReference type="EMBL" id="KAK3319576.1"/>
    </source>
</evidence>
<reference evidence="2" key="1">
    <citation type="journal article" date="2023" name="Mol. Phylogenet. Evol.">
        <title>Genome-scale phylogeny and comparative genomics of the fungal order Sordariales.</title>
        <authorList>
            <person name="Hensen N."/>
            <person name="Bonometti L."/>
            <person name="Westerberg I."/>
            <person name="Brannstrom I.O."/>
            <person name="Guillou S."/>
            <person name="Cros-Aarteil S."/>
            <person name="Calhoun S."/>
            <person name="Haridas S."/>
            <person name="Kuo A."/>
            <person name="Mondo S."/>
            <person name="Pangilinan J."/>
            <person name="Riley R."/>
            <person name="LaButti K."/>
            <person name="Andreopoulos B."/>
            <person name="Lipzen A."/>
            <person name="Chen C."/>
            <person name="Yan M."/>
            <person name="Daum C."/>
            <person name="Ng V."/>
            <person name="Clum A."/>
            <person name="Steindorff A."/>
            <person name="Ohm R.A."/>
            <person name="Martin F."/>
            <person name="Silar P."/>
            <person name="Natvig D.O."/>
            <person name="Lalanne C."/>
            <person name="Gautier V."/>
            <person name="Ament-Velasquez S.L."/>
            <person name="Kruys A."/>
            <person name="Hutchinson M.I."/>
            <person name="Powell A.J."/>
            <person name="Barry K."/>
            <person name="Miller A.N."/>
            <person name="Grigoriev I.V."/>
            <person name="Debuchy R."/>
            <person name="Gladieux P."/>
            <person name="Hiltunen Thoren M."/>
            <person name="Johannesson H."/>
        </authorList>
    </citation>
    <scope>NUCLEOTIDE SEQUENCE</scope>
    <source>
        <strain evidence="2">SMH4131-1</strain>
    </source>
</reference>
<feature type="compositionally biased region" description="Basic and acidic residues" evidence="1">
    <location>
        <begin position="351"/>
        <end position="361"/>
    </location>
</feature>
<feature type="region of interest" description="Disordered" evidence="1">
    <location>
        <begin position="190"/>
        <end position="361"/>
    </location>
</feature>
<dbReference type="AlphaFoldDB" id="A0AAE0M4X7"/>
<reference evidence="2" key="2">
    <citation type="submission" date="2023-06" db="EMBL/GenBank/DDBJ databases">
        <authorList>
            <consortium name="Lawrence Berkeley National Laboratory"/>
            <person name="Haridas S."/>
            <person name="Hensen N."/>
            <person name="Bonometti L."/>
            <person name="Westerberg I."/>
            <person name="Brannstrom I.O."/>
            <person name="Guillou S."/>
            <person name="Cros-Aarteil S."/>
            <person name="Calhoun S."/>
            <person name="Kuo A."/>
            <person name="Mondo S."/>
            <person name="Pangilinan J."/>
            <person name="Riley R."/>
            <person name="Labutti K."/>
            <person name="Andreopoulos B."/>
            <person name="Lipzen A."/>
            <person name="Chen C."/>
            <person name="Yanf M."/>
            <person name="Daum C."/>
            <person name="Ng V."/>
            <person name="Clum A."/>
            <person name="Steindorff A."/>
            <person name="Ohm R."/>
            <person name="Martin F."/>
            <person name="Silar P."/>
            <person name="Natvig D."/>
            <person name="Lalanne C."/>
            <person name="Gautier V."/>
            <person name="Ament-Velasquez S.L."/>
            <person name="Kruys A."/>
            <person name="Hutchinson M.I."/>
            <person name="Powell A.J."/>
            <person name="Barry K."/>
            <person name="Miller A.N."/>
            <person name="Grigoriev I.V."/>
            <person name="Debuchy R."/>
            <person name="Gladieux P."/>
            <person name="Thoren M.H."/>
            <person name="Johannesson H."/>
        </authorList>
    </citation>
    <scope>NUCLEOTIDE SEQUENCE</scope>
    <source>
        <strain evidence="2">SMH4131-1</strain>
    </source>
</reference>
<name>A0AAE0M4X7_9PEZI</name>
<sequence>MVFGPPCWTKEKDKTWQAFAKPGCRDSRYLWTDYWQRFNTIAIPMLDQDAFFADALAAAKEAQDRSHLEQLLEKKSKERRTELEDLISSMGTTAFLSCLPSKFPSQASRDATFKISSTGSLDSLIQAVSGIVWGWPDAEGAVRRDCPPPPEEEPYDYTGTQDAPSPGPGPVSDFWDLEENSLGWRVLELPDMPEERQLPPPTSPRVRDTTSEGERRNDGTGVGNNLLEPPRQGSPTASSEHQSAAPITAPRGAPAASQSTDETPTKPSSPDPPVIDDGPETTSGASLSLTASQSTPETPTDPSAGEGVDVPQQPLKQTSTSTPAACEGDHGDGSLDGMDGAFKAKRKRPLHERESTDSEDKRWIKRRRREAPQYCNIDMGPDNPIWKTGFQIFDAMGDYIERLEKCIAMNHFENNPSTAIVNRSLQSLRAAHTTLMDSSFNIMRFSPPPPPTALETLTNGKYTVTTAA</sequence>
<feature type="compositionally biased region" description="Low complexity" evidence="1">
    <location>
        <begin position="281"/>
        <end position="295"/>
    </location>
</feature>
<protein>
    <submittedName>
        <fullName evidence="2">Uncharacterized protein</fullName>
    </submittedName>
</protein>
<feature type="compositionally biased region" description="Basic and acidic residues" evidence="1">
    <location>
        <begin position="205"/>
        <end position="218"/>
    </location>
</feature>
<accession>A0AAE0M4X7</accession>
<evidence type="ECO:0000256" key="1">
    <source>
        <dbReference type="SAM" id="MobiDB-lite"/>
    </source>
</evidence>
<evidence type="ECO:0000313" key="3">
    <source>
        <dbReference type="Proteomes" id="UP001286456"/>
    </source>
</evidence>
<gene>
    <name evidence="2" type="ORF">B0T19DRAFT_478686</name>
</gene>
<comment type="caution">
    <text evidence="2">The sequence shown here is derived from an EMBL/GenBank/DDBJ whole genome shotgun (WGS) entry which is preliminary data.</text>
</comment>
<feature type="compositionally biased region" description="Polar residues" evidence="1">
    <location>
        <begin position="256"/>
        <end position="266"/>
    </location>
</feature>
<dbReference type="Proteomes" id="UP001286456">
    <property type="component" value="Unassembled WGS sequence"/>
</dbReference>
<feature type="region of interest" description="Disordered" evidence="1">
    <location>
        <begin position="142"/>
        <end position="175"/>
    </location>
</feature>
<proteinExistence type="predicted"/>
<organism evidence="2 3">
    <name type="scientific">Cercophora scortea</name>
    <dbReference type="NCBI Taxonomy" id="314031"/>
    <lineage>
        <taxon>Eukaryota</taxon>
        <taxon>Fungi</taxon>
        <taxon>Dikarya</taxon>
        <taxon>Ascomycota</taxon>
        <taxon>Pezizomycotina</taxon>
        <taxon>Sordariomycetes</taxon>
        <taxon>Sordariomycetidae</taxon>
        <taxon>Sordariales</taxon>
        <taxon>Lasiosphaeriaceae</taxon>
        <taxon>Cercophora</taxon>
    </lineage>
</organism>
<feature type="compositionally biased region" description="Polar residues" evidence="1">
    <location>
        <begin position="233"/>
        <end position="242"/>
    </location>
</feature>
<feature type="compositionally biased region" description="Polar residues" evidence="1">
    <location>
        <begin position="314"/>
        <end position="323"/>
    </location>
</feature>
<dbReference type="EMBL" id="JAUEPO010000006">
    <property type="protein sequence ID" value="KAK3319576.1"/>
    <property type="molecule type" value="Genomic_DNA"/>
</dbReference>